<comment type="caution">
    <text evidence="2">The sequence shown here is derived from an EMBL/GenBank/DDBJ whole genome shotgun (WGS) entry which is preliminary data.</text>
</comment>
<dbReference type="EMBL" id="CAMAPF010000454">
    <property type="protein sequence ID" value="CAH9117560.1"/>
    <property type="molecule type" value="Genomic_DNA"/>
</dbReference>
<name>A0AAV0E5D7_9ASTE</name>
<dbReference type="Proteomes" id="UP001152523">
    <property type="component" value="Unassembled WGS sequence"/>
</dbReference>
<dbReference type="AlphaFoldDB" id="A0AAV0E5D7"/>
<sequence>MHRNKEPDITIKTALSAAFAKYSHRKKNKSQQKDAEGLNTSTPEANSKGNNDE</sequence>
<evidence type="ECO:0000256" key="1">
    <source>
        <dbReference type="SAM" id="MobiDB-lite"/>
    </source>
</evidence>
<proteinExistence type="predicted"/>
<organism evidence="2 3">
    <name type="scientific">Cuscuta epithymum</name>
    <dbReference type="NCBI Taxonomy" id="186058"/>
    <lineage>
        <taxon>Eukaryota</taxon>
        <taxon>Viridiplantae</taxon>
        <taxon>Streptophyta</taxon>
        <taxon>Embryophyta</taxon>
        <taxon>Tracheophyta</taxon>
        <taxon>Spermatophyta</taxon>
        <taxon>Magnoliopsida</taxon>
        <taxon>eudicotyledons</taxon>
        <taxon>Gunneridae</taxon>
        <taxon>Pentapetalae</taxon>
        <taxon>asterids</taxon>
        <taxon>lamiids</taxon>
        <taxon>Solanales</taxon>
        <taxon>Convolvulaceae</taxon>
        <taxon>Cuscuteae</taxon>
        <taxon>Cuscuta</taxon>
        <taxon>Cuscuta subgen. Cuscuta</taxon>
    </lineage>
</organism>
<reference evidence="2" key="1">
    <citation type="submission" date="2022-07" db="EMBL/GenBank/DDBJ databases">
        <authorList>
            <person name="Macas J."/>
            <person name="Novak P."/>
            <person name="Neumann P."/>
        </authorList>
    </citation>
    <scope>NUCLEOTIDE SEQUENCE</scope>
</reference>
<evidence type="ECO:0000313" key="3">
    <source>
        <dbReference type="Proteomes" id="UP001152523"/>
    </source>
</evidence>
<gene>
    <name evidence="2" type="ORF">CEPIT_LOCUS21931</name>
</gene>
<feature type="compositionally biased region" description="Polar residues" evidence="1">
    <location>
        <begin position="38"/>
        <end position="53"/>
    </location>
</feature>
<feature type="region of interest" description="Disordered" evidence="1">
    <location>
        <begin position="21"/>
        <end position="53"/>
    </location>
</feature>
<keyword evidence="3" id="KW-1185">Reference proteome</keyword>
<evidence type="ECO:0000313" key="2">
    <source>
        <dbReference type="EMBL" id="CAH9117560.1"/>
    </source>
</evidence>
<accession>A0AAV0E5D7</accession>
<protein>
    <submittedName>
        <fullName evidence="2">Uncharacterized protein</fullName>
    </submittedName>
</protein>